<dbReference type="Proteomes" id="UP000663852">
    <property type="component" value="Unassembled WGS sequence"/>
</dbReference>
<dbReference type="AlphaFoldDB" id="A0A815LA64"/>
<name>A0A815LA64_ADIRI</name>
<comment type="caution">
    <text evidence="1">The sequence shown here is derived from an EMBL/GenBank/DDBJ whole genome shotgun (WGS) entry which is preliminary data.</text>
</comment>
<sequence>MILDQSISDSKADVPQCLQDWRHCHQEWFACGLGRLQSIHNNGTAYFLEHMTFKDINHRKSRCTPERLHITRTNGLLYQMMQQRFTKNHENLISYCSKQFIP</sequence>
<dbReference type="EMBL" id="CAJNOJ010000327">
    <property type="protein sequence ID" value="CAF1401536.1"/>
    <property type="molecule type" value="Genomic_DNA"/>
</dbReference>
<evidence type="ECO:0000313" key="1">
    <source>
        <dbReference type="EMBL" id="CAF1401536.1"/>
    </source>
</evidence>
<accession>A0A815LA64</accession>
<proteinExistence type="predicted"/>
<gene>
    <name evidence="1" type="ORF">EDS130_LOCUS36041</name>
</gene>
<organism evidence="1 2">
    <name type="scientific">Adineta ricciae</name>
    <name type="common">Rotifer</name>
    <dbReference type="NCBI Taxonomy" id="249248"/>
    <lineage>
        <taxon>Eukaryota</taxon>
        <taxon>Metazoa</taxon>
        <taxon>Spiralia</taxon>
        <taxon>Gnathifera</taxon>
        <taxon>Rotifera</taxon>
        <taxon>Eurotatoria</taxon>
        <taxon>Bdelloidea</taxon>
        <taxon>Adinetida</taxon>
        <taxon>Adinetidae</taxon>
        <taxon>Adineta</taxon>
    </lineage>
</organism>
<evidence type="ECO:0000313" key="2">
    <source>
        <dbReference type="Proteomes" id="UP000663852"/>
    </source>
</evidence>
<protein>
    <submittedName>
        <fullName evidence="1">Uncharacterized protein</fullName>
    </submittedName>
</protein>
<reference evidence="1" key="1">
    <citation type="submission" date="2021-02" db="EMBL/GenBank/DDBJ databases">
        <authorList>
            <person name="Nowell W R."/>
        </authorList>
    </citation>
    <scope>NUCLEOTIDE SEQUENCE</scope>
</reference>